<dbReference type="InterPro" id="IPR029063">
    <property type="entry name" value="SAM-dependent_MTases_sf"/>
</dbReference>
<dbReference type="STRING" id="926550.CLDAP_02050"/>
<proteinExistence type="predicted"/>
<dbReference type="EMBL" id="AP012337">
    <property type="protein sequence ID" value="BAL98244.1"/>
    <property type="molecule type" value="Genomic_DNA"/>
</dbReference>
<dbReference type="KEGG" id="cap:CLDAP_02050"/>
<dbReference type="AlphaFoldDB" id="I0HZ07"/>
<protein>
    <recommendedName>
        <fullName evidence="3">Methyltransferase</fullName>
    </recommendedName>
</protein>
<dbReference type="Proteomes" id="UP000007880">
    <property type="component" value="Chromosome"/>
</dbReference>
<dbReference type="Gene3D" id="3.40.50.150">
    <property type="entry name" value="Vaccinia Virus protein VP39"/>
    <property type="match status" value="1"/>
</dbReference>
<dbReference type="SUPFAM" id="SSF53335">
    <property type="entry name" value="S-adenosyl-L-methionine-dependent methyltransferases"/>
    <property type="match status" value="1"/>
</dbReference>
<evidence type="ECO:0000313" key="2">
    <source>
        <dbReference type="Proteomes" id="UP000007880"/>
    </source>
</evidence>
<evidence type="ECO:0008006" key="3">
    <source>
        <dbReference type="Google" id="ProtNLM"/>
    </source>
</evidence>
<reference evidence="1 2" key="1">
    <citation type="submission" date="2012-02" db="EMBL/GenBank/DDBJ databases">
        <title>Complete genome sequence of Caldilinea aerophila DSM 14535 (= NBRC 102666).</title>
        <authorList>
            <person name="Oguchi A."/>
            <person name="Hosoyama A."/>
            <person name="Sekine M."/>
            <person name="Fukai R."/>
            <person name="Kato Y."/>
            <person name="Nakamura S."/>
            <person name="Hanada S."/>
            <person name="Yamazaki S."/>
            <person name="Fujita N."/>
        </authorList>
    </citation>
    <scope>NUCLEOTIDE SEQUENCE [LARGE SCALE GENOMIC DNA]</scope>
    <source>
        <strain evidence="2">DSM 14535 / JCM 11387 / NBRC 104270 / STL-6-O1</strain>
    </source>
</reference>
<accession>I0HZ07</accession>
<dbReference type="HOGENOM" id="CLU_2354482_0_0_0"/>
<sequence length="96" mass="11083">MSWNELFSEFLSFEGKIFRENFPIAAYDPHLIRYGEYRFALENLSFRSGEIVVDLGCGYNIFGLYLAYLGAQILATDADPQVWKELQQTLVSANWC</sequence>
<evidence type="ECO:0000313" key="1">
    <source>
        <dbReference type="EMBL" id="BAL98244.1"/>
    </source>
</evidence>
<gene>
    <name evidence="1" type="ordered locus">CLDAP_02050</name>
</gene>
<dbReference type="eggNOG" id="COG2264">
    <property type="taxonomic scope" value="Bacteria"/>
</dbReference>
<keyword evidence="2" id="KW-1185">Reference proteome</keyword>
<organism evidence="1 2">
    <name type="scientific">Caldilinea aerophila (strain DSM 14535 / JCM 11387 / NBRC 104270 / STL-6-O1)</name>
    <dbReference type="NCBI Taxonomy" id="926550"/>
    <lineage>
        <taxon>Bacteria</taxon>
        <taxon>Bacillati</taxon>
        <taxon>Chloroflexota</taxon>
        <taxon>Caldilineae</taxon>
        <taxon>Caldilineales</taxon>
        <taxon>Caldilineaceae</taxon>
        <taxon>Caldilinea</taxon>
    </lineage>
</organism>
<name>I0HZ07_CALAS</name>